<evidence type="ECO:0000313" key="6">
    <source>
        <dbReference type="Proteomes" id="UP000646244"/>
    </source>
</evidence>
<dbReference type="Pfam" id="PF00501">
    <property type="entry name" value="AMP-binding"/>
    <property type="match status" value="1"/>
</dbReference>
<feature type="domain" description="AMP-binding enzyme C-terminal" evidence="4">
    <location>
        <begin position="936"/>
        <end position="1008"/>
    </location>
</feature>
<comment type="caution">
    <text evidence="5">The sequence shown here is derived from an EMBL/GenBank/DDBJ whole genome shotgun (WGS) entry which is preliminary data.</text>
</comment>
<dbReference type="EMBL" id="BMVB01000006">
    <property type="protein sequence ID" value="GHC47352.1"/>
    <property type="molecule type" value="Genomic_DNA"/>
</dbReference>
<dbReference type="SUPFAM" id="SSF47336">
    <property type="entry name" value="ACP-like"/>
    <property type="match status" value="1"/>
</dbReference>
<dbReference type="PANTHER" id="PTHR45527:SF1">
    <property type="entry name" value="FATTY ACID SYNTHASE"/>
    <property type="match status" value="1"/>
</dbReference>
<organism evidence="5 6">
    <name type="scientific">Streptomyces cinnamoneus</name>
    <name type="common">Streptoverticillium cinnamoneum</name>
    <dbReference type="NCBI Taxonomy" id="53446"/>
    <lineage>
        <taxon>Bacteria</taxon>
        <taxon>Bacillati</taxon>
        <taxon>Actinomycetota</taxon>
        <taxon>Actinomycetes</taxon>
        <taxon>Kitasatosporales</taxon>
        <taxon>Streptomycetaceae</taxon>
        <taxon>Streptomyces</taxon>
        <taxon>Streptomyces cinnamoneus group</taxon>
    </lineage>
</organism>
<feature type="domain" description="AMP-dependent synthetase/ligase" evidence="2">
    <location>
        <begin position="533"/>
        <end position="878"/>
    </location>
</feature>
<dbReference type="InterPro" id="IPR036736">
    <property type="entry name" value="ACP-like_sf"/>
</dbReference>
<reference evidence="5" key="1">
    <citation type="journal article" date="2014" name="Int. J. Syst. Evol. Microbiol.">
        <title>Complete genome sequence of Corynebacterium casei LMG S-19264T (=DSM 44701T), isolated from a smear-ripened cheese.</title>
        <authorList>
            <consortium name="US DOE Joint Genome Institute (JGI-PGF)"/>
            <person name="Walter F."/>
            <person name="Albersmeier A."/>
            <person name="Kalinowski J."/>
            <person name="Ruckert C."/>
        </authorList>
    </citation>
    <scope>NUCLEOTIDE SEQUENCE</scope>
    <source>
        <strain evidence="5">JCM 4633</strain>
    </source>
</reference>
<dbReference type="InterPro" id="IPR042099">
    <property type="entry name" value="ANL_N_sf"/>
</dbReference>
<dbReference type="InterPro" id="IPR025110">
    <property type="entry name" value="AMP-bd_C"/>
</dbReference>
<dbReference type="InterPro" id="IPR023213">
    <property type="entry name" value="CAT-like_dom_sf"/>
</dbReference>
<name>A0A918WFT4_STRCJ</name>
<dbReference type="InterPro" id="IPR006162">
    <property type="entry name" value="Ppantetheine_attach_site"/>
</dbReference>
<dbReference type="GO" id="GO:0044550">
    <property type="term" value="P:secondary metabolite biosynthetic process"/>
    <property type="evidence" value="ECO:0007669"/>
    <property type="project" value="TreeGrafter"/>
</dbReference>
<dbReference type="GO" id="GO:0003824">
    <property type="term" value="F:catalytic activity"/>
    <property type="evidence" value="ECO:0007669"/>
    <property type="project" value="InterPro"/>
</dbReference>
<dbReference type="PANTHER" id="PTHR45527">
    <property type="entry name" value="NONRIBOSOMAL PEPTIDE SYNTHETASE"/>
    <property type="match status" value="1"/>
</dbReference>
<dbReference type="AlphaFoldDB" id="A0A918WFT4"/>
<evidence type="ECO:0000259" key="4">
    <source>
        <dbReference type="Pfam" id="PF13193"/>
    </source>
</evidence>
<proteinExistence type="predicted"/>
<dbReference type="InterPro" id="IPR010071">
    <property type="entry name" value="AA_adenyl_dom"/>
</dbReference>
<dbReference type="CDD" id="cd05930">
    <property type="entry name" value="A_NRPS"/>
    <property type="match status" value="1"/>
</dbReference>
<reference evidence="5" key="2">
    <citation type="submission" date="2020-09" db="EMBL/GenBank/DDBJ databases">
        <authorList>
            <person name="Sun Q."/>
            <person name="Ohkuma M."/>
        </authorList>
    </citation>
    <scope>NUCLEOTIDE SEQUENCE</scope>
    <source>
        <strain evidence="5">JCM 4633</strain>
    </source>
</reference>
<evidence type="ECO:0000256" key="1">
    <source>
        <dbReference type="ARBA" id="ARBA00001957"/>
    </source>
</evidence>
<dbReference type="InterPro" id="IPR000873">
    <property type="entry name" value="AMP-dep_synth/lig_dom"/>
</dbReference>
<dbReference type="SUPFAM" id="SSF56801">
    <property type="entry name" value="Acetyl-CoA synthetase-like"/>
    <property type="match status" value="1"/>
</dbReference>
<dbReference type="Gene3D" id="3.30.559.10">
    <property type="entry name" value="Chloramphenicol acetyltransferase-like domain"/>
    <property type="match status" value="1"/>
</dbReference>
<dbReference type="GO" id="GO:0031177">
    <property type="term" value="F:phosphopantetheine binding"/>
    <property type="evidence" value="ECO:0007669"/>
    <property type="project" value="TreeGrafter"/>
</dbReference>
<dbReference type="Gene3D" id="3.30.300.30">
    <property type="match status" value="1"/>
</dbReference>
<evidence type="ECO:0000259" key="2">
    <source>
        <dbReference type="Pfam" id="PF00501"/>
    </source>
</evidence>
<comment type="cofactor">
    <cofactor evidence="1">
        <name>pantetheine 4'-phosphate</name>
        <dbReference type="ChEBI" id="CHEBI:47942"/>
    </cofactor>
</comment>
<protein>
    <recommendedName>
        <fullName evidence="7">Non-ribosomal peptide synthetase</fullName>
    </recommendedName>
</protein>
<dbReference type="GO" id="GO:0043041">
    <property type="term" value="P:amino acid activation for nonribosomal peptide biosynthetic process"/>
    <property type="evidence" value="ECO:0007669"/>
    <property type="project" value="TreeGrafter"/>
</dbReference>
<dbReference type="InterPro" id="IPR001242">
    <property type="entry name" value="Condensation_dom"/>
</dbReference>
<dbReference type="SUPFAM" id="SSF52777">
    <property type="entry name" value="CoA-dependent acyltransferases"/>
    <property type="match status" value="2"/>
</dbReference>
<sequence>MSDTEFTKTQPTATAIVAEALGVPPKALDGAAFARLGGSSLQAARAAHRIRRGARRAADAVGLLTTSDLGGYLAGLAPVAADAPAAPVAPPAPGALVPLSWQQQLIWYQSLLDPEFTGYHFSALFHFTRAPEPAALDDVFRAVLDRFPLFRTRIVTVDGLPHQVAGDAGAADAPRVAVVDLDVQGPAPRELARAAGADRPFDLATGPLVRWTLVRLPGGRATLVHTEHHLVHDGVSFSRLVDSLAEDLPGRQEVDHGYFRYAASPRPDTAAEVSALASACADVAPLVLASPAGPSDGAEEGEDHFLRLPVPGQLLAAARRTAQEAGLSLFTVLFGAFAGAVGEAGGVPSGREYLIGTAVANRPPEHQETVGMFVSTVPVRCRRDEDAPPAERLRAAAEALREAGTRSDLPVSDLVRALRAVPGATVREPLAVAFSLHEQPRQELVLAGERARVELGVFHGAAKFPVNVVVLANEAAGTVELLIEGRRTEVPEDLLWRLWSGFVDHLRALLSSPVAAPEPRAVPARDVVDAVRAAALDRPGAPAISDEQGELTYAALAATGDRVAGGLAPHCGAGSTVALLGEASVRFFAAVYGVLRAGSGYVPLDQYQPVDRLALMLQNSGCDLLIDLTGPDHGTVADELAERLPELRTVRWESLLADGAPDRGLDGGDAVPPPGPEVAYTLFTSGTTGAPKGVQVSRGSLALLADWARTELALEPGSVVAQIASIGFDASVWEVWPTLTAGGQLRIAPYEARVDPQLLADWLERRRVEVAFAPTPVAEMLMELPLPESLRVLTAGGDRLHPVPSGLGCQVLNVYGPTECTVVASAAWIKAGATETPSIGAVLPFNTHRLVDCSGRPVADGREGELWIGGGGLALGYLGLPAETATRFVPDPHSATGEPVYRTGDIVRRRPDGGLDFLGRRDRQVKISGVRIEPAEVEATVLRVPGVQQAVVTADRVGGVQRLRLFVVPAAGADRSALRREIRRQLPAYLHGSVVEFTASLPLNRNGKVDLRMLTARPVVEPEQPALALAHTVLPDGDLDAPWFELSASSLDAARLVSRLGQELGLPAVLKELLTADSVETYLLGLTAAPPADAPAACAPPSPAPAVAAPAPVVAAPAPAAELRPPAGRPEAPAATAACTVLWPSLAALADRDKLTLAHRLLDDLLTS</sequence>
<evidence type="ECO:0000259" key="3">
    <source>
        <dbReference type="Pfam" id="PF00668"/>
    </source>
</evidence>
<dbReference type="Gene3D" id="3.30.559.30">
    <property type="entry name" value="Nonribosomal peptide synthetase, condensation domain"/>
    <property type="match status" value="1"/>
</dbReference>
<gene>
    <name evidence="5" type="ORF">GCM10010507_23630</name>
</gene>
<accession>A0A918WFT4</accession>
<dbReference type="PROSITE" id="PS00012">
    <property type="entry name" value="PHOSPHOPANTETHEINE"/>
    <property type="match status" value="1"/>
</dbReference>
<dbReference type="NCBIfam" id="TIGR01733">
    <property type="entry name" value="AA-adenyl-dom"/>
    <property type="match status" value="1"/>
</dbReference>
<dbReference type="RefSeq" id="WP_190109656.1">
    <property type="nucleotide sequence ID" value="NZ_BMVB01000006.1"/>
</dbReference>
<dbReference type="InterPro" id="IPR045851">
    <property type="entry name" value="AMP-bd_C_sf"/>
</dbReference>
<evidence type="ECO:0008006" key="7">
    <source>
        <dbReference type="Google" id="ProtNLM"/>
    </source>
</evidence>
<feature type="domain" description="Condensation" evidence="3">
    <location>
        <begin position="97"/>
        <end position="472"/>
    </location>
</feature>
<dbReference type="Proteomes" id="UP000646244">
    <property type="component" value="Unassembled WGS sequence"/>
</dbReference>
<dbReference type="Gene3D" id="3.40.50.12780">
    <property type="entry name" value="N-terminal domain of ligase-like"/>
    <property type="match status" value="1"/>
</dbReference>
<evidence type="ECO:0000313" key="5">
    <source>
        <dbReference type="EMBL" id="GHC47352.1"/>
    </source>
</evidence>
<dbReference type="Pfam" id="PF13193">
    <property type="entry name" value="AMP-binding_C"/>
    <property type="match status" value="1"/>
</dbReference>
<dbReference type="Pfam" id="PF00668">
    <property type="entry name" value="Condensation"/>
    <property type="match status" value="1"/>
</dbReference>
<dbReference type="GO" id="GO:0008610">
    <property type="term" value="P:lipid biosynthetic process"/>
    <property type="evidence" value="ECO:0007669"/>
    <property type="project" value="UniProtKB-ARBA"/>
</dbReference>
<dbReference type="GO" id="GO:0005737">
    <property type="term" value="C:cytoplasm"/>
    <property type="evidence" value="ECO:0007669"/>
    <property type="project" value="TreeGrafter"/>
</dbReference>